<dbReference type="SUPFAM" id="SSF46785">
    <property type="entry name" value="Winged helix' DNA-binding domain"/>
    <property type="match status" value="1"/>
</dbReference>
<dbReference type="Pfam" id="PF03466">
    <property type="entry name" value="LysR_substrate"/>
    <property type="match status" value="1"/>
</dbReference>
<evidence type="ECO:0000259" key="5">
    <source>
        <dbReference type="PROSITE" id="PS50931"/>
    </source>
</evidence>
<dbReference type="RefSeq" id="WP_209906396.1">
    <property type="nucleotide sequence ID" value="NZ_BAAAMI010000019.1"/>
</dbReference>
<dbReference type="InterPro" id="IPR000847">
    <property type="entry name" value="LysR_HTH_N"/>
</dbReference>
<dbReference type="Proteomes" id="UP000766570">
    <property type="component" value="Unassembled WGS sequence"/>
</dbReference>
<sequence>MLNLTHLRTLVAVVQLKSFTAAGNRLGYTASAVSQQMQALERDAGLILFLRRAQSIQPTEAAHTMARYAEQILRDVESMLAAGASASRLAVKELRIGIFPSLATVALPLLVKSPSWQSMSYELRISVAEPSGVARELLAGGLLDVGVTYQVADSPLTLPQGVNRTFFAEDKFRVVVPIGWLNDRNERLGITELGLKPWILHHKGSSDASITDELFMRAGIHPRIAAHSDDFNTTLRLVAAGYGAALVPDLALVDAPEGLGLVNVPELALSRNIFIVSTENCPSEAMDAFIQSLRDAYEVVMDSISS</sequence>
<name>A0ABS4WAF2_9MICC</name>
<dbReference type="Pfam" id="PF00126">
    <property type="entry name" value="HTH_1"/>
    <property type="match status" value="1"/>
</dbReference>
<dbReference type="PANTHER" id="PTHR30346:SF29">
    <property type="entry name" value="LYSR SUBSTRATE-BINDING"/>
    <property type="match status" value="1"/>
</dbReference>
<keyword evidence="4" id="KW-0804">Transcription</keyword>
<comment type="similarity">
    <text evidence="1">Belongs to the LysR transcriptional regulatory family.</text>
</comment>
<comment type="caution">
    <text evidence="6">The sequence shown here is derived from an EMBL/GenBank/DDBJ whole genome shotgun (WGS) entry which is preliminary data.</text>
</comment>
<dbReference type="InterPro" id="IPR005119">
    <property type="entry name" value="LysR_subst-bd"/>
</dbReference>
<dbReference type="Gene3D" id="1.10.10.10">
    <property type="entry name" value="Winged helix-like DNA-binding domain superfamily/Winged helix DNA-binding domain"/>
    <property type="match status" value="1"/>
</dbReference>
<dbReference type="PROSITE" id="PS50931">
    <property type="entry name" value="HTH_LYSR"/>
    <property type="match status" value="1"/>
</dbReference>
<evidence type="ECO:0000313" key="6">
    <source>
        <dbReference type="EMBL" id="MBP2373184.1"/>
    </source>
</evidence>
<evidence type="ECO:0000256" key="2">
    <source>
        <dbReference type="ARBA" id="ARBA00023015"/>
    </source>
</evidence>
<evidence type="ECO:0000256" key="3">
    <source>
        <dbReference type="ARBA" id="ARBA00023125"/>
    </source>
</evidence>
<dbReference type="InterPro" id="IPR036388">
    <property type="entry name" value="WH-like_DNA-bd_sf"/>
</dbReference>
<organism evidence="6 7">
    <name type="scientific">Paeniglutamicibacter psychrophenolicus</name>
    <dbReference type="NCBI Taxonomy" id="257454"/>
    <lineage>
        <taxon>Bacteria</taxon>
        <taxon>Bacillati</taxon>
        <taxon>Actinomycetota</taxon>
        <taxon>Actinomycetes</taxon>
        <taxon>Micrococcales</taxon>
        <taxon>Micrococcaceae</taxon>
        <taxon>Paeniglutamicibacter</taxon>
    </lineage>
</organism>
<evidence type="ECO:0000256" key="1">
    <source>
        <dbReference type="ARBA" id="ARBA00009437"/>
    </source>
</evidence>
<accession>A0ABS4WAF2</accession>
<keyword evidence="7" id="KW-1185">Reference proteome</keyword>
<dbReference type="GO" id="GO:0003677">
    <property type="term" value="F:DNA binding"/>
    <property type="evidence" value="ECO:0007669"/>
    <property type="project" value="UniProtKB-KW"/>
</dbReference>
<dbReference type="PANTHER" id="PTHR30346">
    <property type="entry name" value="TRANSCRIPTIONAL DUAL REGULATOR HCAR-RELATED"/>
    <property type="match status" value="1"/>
</dbReference>
<evidence type="ECO:0000256" key="4">
    <source>
        <dbReference type="ARBA" id="ARBA00023163"/>
    </source>
</evidence>
<keyword evidence="2" id="KW-0805">Transcription regulation</keyword>
<dbReference type="InterPro" id="IPR036390">
    <property type="entry name" value="WH_DNA-bd_sf"/>
</dbReference>
<gene>
    <name evidence="6" type="ORF">JOF46_001096</name>
</gene>
<dbReference type="Gene3D" id="3.40.190.290">
    <property type="match status" value="1"/>
</dbReference>
<feature type="domain" description="HTH lysR-type" evidence="5">
    <location>
        <begin position="2"/>
        <end position="59"/>
    </location>
</feature>
<evidence type="ECO:0000313" key="7">
    <source>
        <dbReference type="Proteomes" id="UP000766570"/>
    </source>
</evidence>
<proteinExistence type="inferred from homology"/>
<dbReference type="EMBL" id="JAGIOE010000001">
    <property type="protein sequence ID" value="MBP2373184.1"/>
    <property type="molecule type" value="Genomic_DNA"/>
</dbReference>
<protein>
    <submittedName>
        <fullName evidence="6">DNA-binding transcriptional LysR family regulator</fullName>
    </submittedName>
</protein>
<keyword evidence="3 6" id="KW-0238">DNA-binding</keyword>
<reference evidence="6 7" key="1">
    <citation type="submission" date="2021-03" db="EMBL/GenBank/DDBJ databases">
        <title>Sequencing the genomes of 1000 actinobacteria strains.</title>
        <authorList>
            <person name="Klenk H.-P."/>
        </authorList>
    </citation>
    <scope>NUCLEOTIDE SEQUENCE [LARGE SCALE GENOMIC DNA]</scope>
    <source>
        <strain evidence="6 7">DSM 15454</strain>
    </source>
</reference>
<dbReference type="SUPFAM" id="SSF53850">
    <property type="entry name" value="Periplasmic binding protein-like II"/>
    <property type="match status" value="1"/>
</dbReference>